<dbReference type="EMBL" id="PKPP01007238">
    <property type="protein sequence ID" value="PWA53962.1"/>
    <property type="molecule type" value="Genomic_DNA"/>
</dbReference>
<organism evidence="2 3">
    <name type="scientific">Artemisia annua</name>
    <name type="common">Sweet wormwood</name>
    <dbReference type="NCBI Taxonomy" id="35608"/>
    <lineage>
        <taxon>Eukaryota</taxon>
        <taxon>Viridiplantae</taxon>
        <taxon>Streptophyta</taxon>
        <taxon>Embryophyta</taxon>
        <taxon>Tracheophyta</taxon>
        <taxon>Spermatophyta</taxon>
        <taxon>Magnoliopsida</taxon>
        <taxon>eudicotyledons</taxon>
        <taxon>Gunneridae</taxon>
        <taxon>Pentapetalae</taxon>
        <taxon>asterids</taxon>
        <taxon>campanulids</taxon>
        <taxon>Asterales</taxon>
        <taxon>Asteraceae</taxon>
        <taxon>Asteroideae</taxon>
        <taxon>Anthemideae</taxon>
        <taxon>Artemisiinae</taxon>
        <taxon>Artemisia</taxon>
    </lineage>
</organism>
<gene>
    <name evidence="2" type="ORF">CTI12_AA436730</name>
</gene>
<keyword evidence="3" id="KW-1185">Reference proteome</keyword>
<protein>
    <recommendedName>
        <fullName evidence="4">Reverse transcriptase domain-containing protein</fullName>
    </recommendedName>
</protein>
<evidence type="ECO:0000313" key="3">
    <source>
        <dbReference type="Proteomes" id="UP000245207"/>
    </source>
</evidence>
<sequence>MVGETSRKHPGPGIGAKYRVGRQGWYTKIENRPIYENKKISLEEMVNKHIEESSRKNEKFQEWMNEMKVDTERNLRNQSAAIKNLKTQIGQLAKNIQMKKSEVDLKECKHLSLQEENDEFKRDTDIGSKFCGVSYLQENNFAYERIPSQLPEKEPKPGEFLLPCTIGNLDMFALADLGASVNMISFSLFKKLNFINLKKTTSMVEMADMSRATPKGTVDNVLLRVNKFIFPGDFLNCENCNINHFEERVSYSKQAQDRHNQIMSRVMDGRNPILKTHYCNPIMMVSKGSERAWPSCNPFRYICDGGDNGELNEDKRAHLEWTCFHGIERRDIEFGNLIPTTLRLYRSNLSFDECQSNLPKEVYNEKVYAAETGECSKNIPPEEADQHFKINYTNPEKRPKGRDYSFDEWITRKFGTTNIDKKTRLKAFVEWMIDIYTDKSDKLEEYDDPFERSFEKFKSEFEREDIWEKCGRTFKKGRKFWHEVELEAMEVHECQLEGKRYDPPEVKVETFKVHKYTMDGVGSFISIDKTIDKQLPLGRMNGAKFKELIREEMHTQLGVQPVD</sequence>
<proteinExistence type="predicted"/>
<evidence type="ECO:0000256" key="1">
    <source>
        <dbReference type="SAM" id="Coils"/>
    </source>
</evidence>
<dbReference type="OrthoDB" id="778454at2759"/>
<dbReference type="AlphaFoldDB" id="A0A2U1LY73"/>
<name>A0A2U1LY73_ARTAN</name>
<dbReference type="Proteomes" id="UP000245207">
    <property type="component" value="Unassembled WGS sequence"/>
</dbReference>
<accession>A0A2U1LY73</accession>
<reference evidence="2 3" key="1">
    <citation type="journal article" date="2018" name="Mol. Plant">
        <title>The genome of Artemisia annua provides insight into the evolution of Asteraceae family and artemisinin biosynthesis.</title>
        <authorList>
            <person name="Shen Q."/>
            <person name="Zhang L."/>
            <person name="Liao Z."/>
            <person name="Wang S."/>
            <person name="Yan T."/>
            <person name="Shi P."/>
            <person name="Liu M."/>
            <person name="Fu X."/>
            <person name="Pan Q."/>
            <person name="Wang Y."/>
            <person name="Lv Z."/>
            <person name="Lu X."/>
            <person name="Zhang F."/>
            <person name="Jiang W."/>
            <person name="Ma Y."/>
            <person name="Chen M."/>
            <person name="Hao X."/>
            <person name="Li L."/>
            <person name="Tang Y."/>
            <person name="Lv G."/>
            <person name="Zhou Y."/>
            <person name="Sun X."/>
            <person name="Brodelius P.E."/>
            <person name="Rose J.K.C."/>
            <person name="Tang K."/>
        </authorList>
    </citation>
    <scope>NUCLEOTIDE SEQUENCE [LARGE SCALE GENOMIC DNA]</scope>
    <source>
        <strain evidence="3">cv. Huhao1</strain>
        <tissue evidence="2">Leaf</tissue>
    </source>
</reference>
<evidence type="ECO:0000313" key="2">
    <source>
        <dbReference type="EMBL" id="PWA53962.1"/>
    </source>
</evidence>
<dbReference type="PANTHER" id="PTHR33067">
    <property type="entry name" value="RNA-DIRECTED DNA POLYMERASE-RELATED"/>
    <property type="match status" value="1"/>
</dbReference>
<feature type="coiled-coil region" evidence="1">
    <location>
        <begin position="68"/>
        <end position="102"/>
    </location>
</feature>
<dbReference type="PANTHER" id="PTHR33067:SF9">
    <property type="entry name" value="RNA-DIRECTED DNA POLYMERASE"/>
    <property type="match status" value="1"/>
</dbReference>
<dbReference type="Gene3D" id="2.40.70.10">
    <property type="entry name" value="Acid Proteases"/>
    <property type="match status" value="1"/>
</dbReference>
<comment type="caution">
    <text evidence="2">The sequence shown here is derived from an EMBL/GenBank/DDBJ whole genome shotgun (WGS) entry which is preliminary data.</text>
</comment>
<dbReference type="CDD" id="cd00303">
    <property type="entry name" value="retropepsin_like"/>
    <property type="match status" value="1"/>
</dbReference>
<dbReference type="InterPro" id="IPR021109">
    <property type="entry name" value="Peptidase_aspartic_dom_sf"/>
</dbReference>
<evidence type="ECO:0008006" key="4">
    <source>
        <dbReference type="Google" id="ProtNLM"/>
    </source>
</evidence>
<keyword evidence="1" id="KW-0175">Coiled coil</keyword>